<evidence type="ECO:0000313" key="2">
    <source>
        <dbReference type="Proteomes" id="UP001298753"/>
    </source>
</evidence>
<sequence>MASDKKVVTLEEHEQRLMVRGLADYRNDAIRDGKPTDDIDDLLLKVIDAPPKRKRGLWRNEAR</sequence>
<protein>
    <submittedName>
        <fullName evidence="1">Uncharacterized protein</fullName>
    </submittedName>
</protein>
<dbReference type="AlphaFoldDB" id="A0AAW4W3H3"/>
<dbReference type="GeneID" id="98660121"/>
<evidence type="ECO:0000313" key="1">
    <source>
        <dbReference type="EMBL" id="MCC2176708.1"/>
    </source>
</evidence>
<reference evidence="1 2" key="1">
    <citation type="submission" date="2021-10" db="EMBL/GenBank/DDBJ databases">
        <title>Anaerobic single-cell dispensing facilitates the cultivation of human gut bacteria.</title>
        <authorList>
            <person name="Afrizal A."/>
        </authorList>
    </citation>
    <scope>NUCLEOTIDE SEQUENCE [LARGE SCALE GENOMIC DNA]</scope>
    <source>
        <strain evidence="1 2">CLA-AA-H270</strain>
    </source>
</reference>
<dbReference type="RefSeq" id="WP_110436364.1">
    <property type="nucleotide sequence ID" value="NZ_DBFBDK010000002.1"/>
</dbReference>
<proteinExistence type="predicted"/>
<comment type="caution">
    <text evidence="1">The sequence shown here is derived from an EMBL/GenBank/DDBJ whole genome shotgun (WGS) entry which is preliminary data.</text>
</comment>
<dbReference type="Proteomes" id="UP001298753">
    <property type="component" value="Unassembled WGS sequence"/>
</dbReference>
<dbReference type="EMBL" id="JAJEPX010000014">
    <property type="protein sequence ID" value="MCC2176708.1"/>
    <property type="molecule type" value="Genomic_DNA"/>
</dbReference>
<organism evidence="1 2">
    <name type="scientific">Agathobaculum butyriciproducens</name>
    <dbReference type="NCBI Taxonomy" id="1628085"/>
    <lineage>
        <taxon>Bacteria</taxon>
        <taxon>Bacillati</taxon>
        <taxon>Bacillota</taxon>
        <taxon>Clostridia</taxon>
        <taxon>Eubacteriales</taxon>
        <taxon>Butyricicoccaceae</taxon>
        <taxon>Agathobaculum</taxon>
    </lineage>
</organism>
<name>A0AAW4W3H3_9FIRM</name>
<keyword evidence="2" id="KW-1185">Reference proteome</keyword>
<accession>A0AAW4W3H3</accession>
<gene>
    <name evidence="1" type="ORF">LKD22_06160</name>
</gene>